<feature type="compositionally biased region" description="Low complexity" evidence="8">
    <location>
        <begin position="7"/>
        <end position="29"/>
    </location>
</feature>
<keyword evidence="11" id="KW-1185">Reference proteome</keyword>
<comment type="cofactor">
    <cofactor evidence="1">
        <name>iron-sulfur cluster</name>
        <dbReference type="ChEBI" id="CHEBI:30408"/>
    </cofactor>
</comment>
<evidence type="ECO:0000256" key="8">
    <source>
        <dbReference type="SAM" id="MobiDB-lite"/>
    </source>
</evidence>
<dbReference type="Pfam" id="PF26519">
    <property type="entry name" value="BsaP"/>
    <property type="match status" value="1"/>
</dbReference>
<gene>
    <name evidence="10" type="ORF">GA0070214_11223</name>
</gene>
<evidence type="ECO:0000313" key="11">
    <source>
        <dbReference type="Proteomes" id="UP000199629"/>
    </source>
</evidence>
<evidence type="ECO:0000256" key="2">
    <source>
        <dbReference type="ARBA" id="ARBA00022723"/>
    </source>
</evidence>
<sequence length="88" mass="9264">MTELVEPVGPGAGPLRPRGAGDPGEPAAAPRWCDRCGESVAAGPHEACAAARALEPPRWCAHCRRRMKVQVVPTGWSAVCVEHGEIRG</sequence>
<protein>
    <recommendedName>
        <fullName evidence="7">Biotin synthase auxiliary protein</fullName>
    </recommendedName>
</protein>
<evidence type="ECO:0000313" key="10">
    <source>
        <dbReference type="EMBL" id="SCF28608.1"/>
    </source>
</evidence>
<evidence type="ECO:0000256" key="1">
    <source>
        <dbReference type="ARBA" id="ARBA00001915"/>
    </source>
</evidence>
<dbReference type="InterPro" id="IPR058605">
    <property type="entry name" value="BsaP_C"/>
</dbReference>
<feature type="region of interest" description="Disordered" evidence="8">
    <location>
        <begin position="1"/>
        <end position="29"/>
    </location>
</feature>
<keyword evidence="4" id="KW-0408">Iron</keyword>
<keyword evidence="3" id="KW-0093">Biotin biosynthesis</keyword>
<proteinExistence type="inferred from homology"/>
<evidence type="ECO:0000256" key="5">
    <source>
        <dbReference type="ARBA" id="ARBA00093761"/>
    </source>
</evidence>
<evidence type="ECO:0000259" key="9">
    <source>
        <dbReference type="Pfam" id="PF26519"/>
    </source>
</evidence>
<evidence type="ECO:0000256" key="6">
    <source>
        <dbReference type="ARBA" id="ARBA00093780"/>
    </source>
</evidence>
<evidence type="ECO:0000256" key="7">
    <source>
        <dbReference type="ARBA" id="ARBA00093796"/>
    </source>
</evidence>
<dbReference type="RefSeq" id="WP_091269294.1">
    <property type="nucleotide sequence ID" value="NZ_FMCS01000012.1"/>
</dbReference>
<accession>A0A1C4Z6J4</accession>
<dbReference type="AlphaFoldDB" id="A0A1C4Z6J4"/>
<organism evidence="10 11">
    <name type="scientific">Micromonospora chaiyaphumensis</name>
    <dbReference type="NCBI Taxonomy" id="307119"/>
    <lineage>
        <taxon>Bacteria</taxon>
        <taxon>Bacillati</taxon>
        <taxon>Actinomycetota</taxon>
        <taxon>Actinomycetes</taxon>
        <taxon>Micromonosporales</taxon>
        <taxon>Micromonosporaceae</taxon>
        <taxon>Micromonospora</taxon>
    </lineage>
</organism>
<dbReference type="EMBL" id="FMCS01000012">
    <property type="protein sequence ID" value="SCF28608.1"/>
    <property type="molecule type" value="Genomic_DNA"/>
</dbReference>
<comment type="function">
    <text evidence="5">Required for the activity of the biotin synthase BioB.</text>
</comment>
<name>A0A1C4Z6J4_9ACTN</name>
<comment type="similarity">
    <text evidence="6">Belongs to the BsaP family.</text>
</comment>
<evidence type="ECO:0000256" key="3">
    <source>
        <dbReference type="ARBA" id="ARBA00022756"/>
    </source>
</evidence>
<evidence type="ECO:0000256" key="4">
    <source>
        <dbReference type="ARBA" id="ARBA00023004"/>
    </source>
</evidence>
<feature type="domain" description="Biotin synthase auxiliary protein C-terminal" evidence="9">
    <location>
        <begin position="67"/>
        <end position="87"/>
    </location>
</feature>
<keyword evidence="2" id="KW-0479">Metal-binding</keyword>
<dbReference type="Proteomes" id="UP000199629">
    <property type="component" value="Unassembled WGS sequence"/>
</dbReference>
<reference evidence="11" key="1">
    <citation type="submission" date="2016-06" db="EMBL/GenBank/DDBJ databases">
        <authorList>
            <person name="Varghese N."/>
            <person name="Submissions Spin"/>
        </authorList>
    </citation>
    <scope>NUCLEOTIDE SEQUENCE [LARGE SCALE GENOMIC DNA]</scope>
    <source>
        <strain evidence="11">DSM 45246</strain>
    </source>
</reference>